<keyword evidence="2" id="KW-1185">Reference proteome</keyword>
<evidence type="ECO:0000313" key="2">
    <source>
        <dbReference type="Proteomes" id="UP000017170"/>
    </source>
</evidence>
<accession>U6SIG3</accession>
<sequence>MIVVSGYFLLKFSQPLELDDIASSEDNKSVIIGIGNNGFRDVVIIDISVNNNEKPLETRLQDSDELKGFIITDDFNADEAIKYSFSNIDVVVIKLRDDKIYGVSVIHNEKINNVHIEYSHFGMTYNDTVYINNY</sequence>
<proteinExistence type="predicted"/>
<comment type="caution">
    <text evidence="1">The sequence shown here is derived from an EMBL/GenBank/DDBJ whole genome shotgun (WGS) entry which is preliminary data.</text>
</comment>
<name>U6SIG3_9BACI</name>
<reference evidence="1 2" key="1">
    <citation type="journal article" date="2013" name="Genome Announc.">
        <title>Genome Sequence of the Extreme Obligate Alkaliphile Bacillus marmarensis Strain DSM 21297.</title>
        <authorList>
            <person name="Wernick D.G."/>
            <person name="Choi K.Y."/>
            <person name="Tat C.A."/>
            <person name="Lafontaine Rivera J.G."/>
            <person name="Liao J.C."/>
        </authorList>
    </citation>
    <scope>NUCLEOTIDE SEQUENCE [LARGE SCALE GENOMIC DNA]</scope>
    <source>
        <strain evidence="1 2">DSM 21297</strain>
    </source>
</reference>
<organism evidence="1 2">
    <name type="scientific">Alkalihalophilus marmarensis DSM 21297</name>
    <dbReference type="NCBI Taxonomy" id="1188261"/>
    <lineage>
        <taxon>Bacteria</taxon>
        <taxon>Bacillati</taxon>
        <taxon>Bacillota</taxon>
        <taxon>Bacilli</taxon>
        <taxon>Bacillales</taxon>
        <taxon>Bacillaceae</taxon>
        <taxon>Alkalihalophilus</taxon>
    </lineage>
</organism>
<dbReference type="AlphaFoldDB" id="U6SIG3"/>
<protein>
    <submittedName>
        <fullName evidence="1">Uncharacterized protein</fullName>
    </submittedName>
</protein>
<dbReference type="EMBL" id="ATAE01000052">
    <property type="protein sequence ID" value="ERN51509.1"/>
    <property type="molecule type" value="Genomic_DNA"/>
</dbReference>
<evidence type="ECO:0000313" key="1">
    <source>
        <dbReference type="EMBL" id="ERN51509.1"/>
    </source>
</evidence>
<dbReference type="Proteomes" id="UP000017170">
    <property type="component" value="Unassembled WGS sequence"/>
</dbReference>
<gene>
    <name evidence="1" type="ORF">A33I_20275</name>
</gene>